<dbReference type="EMBL" id="OR769219">
    <property type="protein sequence ID" value="WQJ51497.1"/>
    <property type="molecule type" value="Genomic_DNA"/>
</dbReference>
<name>A0ABZ0Z096_9CAUD</name>
<reference evidence="1 2" key="1">
    <citation type="submission" date="2023-11" db="EMBL/GenBank/DDBJ databases">
        <authorList>
            <person name="Cook R."/>
            <person name="Crisci M."/>
            <person name="Pye H."/>
            <person name="Adriaenssens E."/>
            <person name="Santini J."/>
        </authorList>
    </citation>
    <scope>NUCLEOTIDE SEQUENCE [LARGE SCALE GENOMIC DNA]</scope>
    <source>
        <strain evidence="1">Lak_Megaphage_RVC_AP3_GC26</strain>
    </source>
</reference>
<organism evidence="1 2">
    <name type="scientific">phage Lak_Megaphage_RVC_AP3_GC26</name>
    <dbReference type="NCBI Taxonomy" id="3109225"/>
    <lineage>
        <taxon>Viruses</taxon>
        <taxon>Duplodnaviria</taxon>
        <taxon>Heunggongvirae</taxon>
        <taxon>Uroviricota</taxon>
        <taxon>Caudoviricetes</taxon>
        <taxon>Caudoviricetes code 15 clade</taxon>
    </lineage>
</organism>
<evidence type="ECO:0000313" key="1">
    <source>
        <dbReference type="EMBL" id="WQJ51497.1"/>
    </source>
</evidence>
<accession>A0ABZ0Z096</accession>
<sequence>MNLVFKNKGTTAGFAAWLSAFKEIQSSLLIECDLKEQCFVSKGFTADHTVVKYSKISFDNAGLEILNIRDNDNVAYSVEEWNEKYNVRIKIGIFMILPKFISVIDIFKDTDFNFTVDFDVYKSHTGDEFHAQAIKIKSRTNSMKVKDCNISEFEQVSDDLFFTRINVIDKPMSFEIPMSVLKNLTSISGIFVTDAKKDIIKFYTKIDEGTNKWGLYAYDDTNESYDYLLGFLTNGEGVENSVPIYRSNFFTAINLKGGDDSVIITLPADSKQKVRVESVDGTSYTVLSTVTQ</sequence>
<evidence type="ECO:0000313" key="2">
    <source>
        <dbReference type="Proteomes" id="UP001348805"/>
    </source>
</evidence>
<evidence type="ECO:0008006" key="3">
    <source>
        <dbReference type="Google" id="ProtNLM"/>
    </source>
</evidence>
<dbReference type="Proteomes" id="UP001348805">
    <property type="component" value="Segment"/>
</dbReference>
<proteinExistence type="predicted"/>
<keyword evidence="2" id="KW-1185">Reference proteome</keyword>
<protein>
    <recommendedName>
        <fullName evidence="3">Tail fiber protein</fullName>
    </recommendedName>
</protein>